<dbReference type="RefSeq" id="WP_134758624.1">
    <property type="nucleotide sequence ID" value="NZ_CP038151.1"/>
</dbReference>
<dbReference type="AlphaFoldDB" id="A0A4V1B0K8"/>
<gene>
    <name evidence="1" type="ORF">E1956_38795</name>
</gene>
<keyword evidence="2" id="KW-1185">Reference proteome</keyword>
<evidence type="ECO:0000313" key="2">
    <source>
        <dbReference type="Proteomes" id="UP000295727"/>
    </source>
</evidence>
<sequence>MHQRSTFPSAYTREELASEIAHLRARMDSYLLCHQLNYQLVAQIEAASTREDRIRYLDELYVLMRHTAQSYPEFLEQPMAD</sequence>
<protein>
    <submittedName>
        <fullName evidence="1">Uncharacterized protein</fullName>
    </submittedName>
</protein>
<dbReference type="KEGG" id="ppai:E1956_38795"/>
<dbReference type="Proteomes" id="UP000295727">
    <property type="component" value="Chromosome 4"/>
</dbReference>
<reference evidence="1 2" key="1">
    <citation type="submission" date="2019-03" db="EMBL/GenBank/DDBJ databases">
        <title>Paraburkholderia sp. 7MH5, isolated from subtropical forest soil.</title>
        <authorList>
            <person name="Gao Z.-H."/>
            <person name="Qiu L.-H."/>
        </authorList>
    </citation>
    <scope>NUCLEOTIDE SEQUENCE [LARGE SCALE GENOMIC DNA]</scope>
    <source>
        <strain evidence="1 2">7MH5</strain>
    </source>
</reference>
<dbReference type="EMBL" id="CP038151">
    <property type="protein sequence ID" value="QBR03123.1"/>
    <property type="molecule type" value="Genomic_DNA"/>
</dbReference>
<proteinExistence type="predicted"/>
<organism evidence="1 2">
    <name type="scientific">Paraburkholderia pallida</name>
    <dbReference type="NCBI Taxonomy" id="2547399"/>
    <lineage>
        <taxon>Bacteria</taxon>
        <taxon>Pseudomonadati</taxon>
        <taxon>Pseudomonadota</taxon>
        <taxon>Betaproteobacteria</taxon>
        <taxon>Burkholderiales</taxon>
        <taxon>Burkholderiaceae</taxon>
        <taxon>Paraburkholderia</taxon>
    </lineage>
</organism>
<accession>A0A4V1B0K8</accession>
<name>A0A4V1B0K8_9BURK</name>
<evidence type="ECO:0000313" key="1">
    <source>
        <dbReference type="EMBL" id="QBR03123.1"/>
    </source>
</evidence>